<dbReference type="AlphaFoldDB" id="A0A101FGF2"/>
<dbReference type="InterPro" id="IPR003439">
    <property type="entry name" value="ABC_transporter-like_ATP-bd"/>
</dbReference>
<dbReference type="Gene3D" id="3.40.50.300">
    <property type="entry name" value="P-loop containing nucleotide triphosphate hydrolases"/>
    <property type="match status" value="1"/>
</dbReference>
<dbReference type="GO" id="GO:0016887">
    <property type="term" value="F:ATP hydrolysis activity"/>
    <property type="evidence" value="ECO:0007669"/>
    <property type="project" value="InterPro"/>
</dbReference>
<dbReference type="InterPro" id="IPR050093">
    <property type="entry name" value="ABC_SmlMolc_Importer"/>
</dbReference>
<dbReference type="SUPFAM" id="SSF52540">
    <property type="entry name" value="P-loop containing nucleoside triphosphate hydrolases"/>
    <property type="match status" value="1"/>
</dbReference>
<gene>
    <name evidence="5" type="ORF">XD66_0699</name>
</gene>
<dbReference type="EMBL" id="LGFO01000070">
    <property type="protein sequence ID" value="KUK36590.1"/>
    <property type="molecule type" value="Genomic_DNA"/>
</dbReference>
<sequence>MLKLEGIKKSYGRERVLDDVFLEVDSEIKALIGLNGSGKSTLLKIIAGIVPLDQGKVWFDDNEVTMLPPEKRNVGYVPQHPALFQHLTVEDNIRYGMRNGRGTEESFREVVELLDLQDVLQKKPGELSGGYQSRCSLARSLVPRPRVMLLDEPLNGMDTALKEKMLPEFRKALKAAGVPVLFVTHDAGEAELIADSFAVITGGRVYSVNSCREAFELMRNHN</sequence>
<evidence type="ECO:0000313" key="5">
    <source>
        <dbReference type="EMBL" id="KUK36590.1"/>
    </source>
</evidence>
<dbReference type="SMART" id="SM00382">
    <property type="entry name" value="AAA"/>
    <property type="match status" value="1"/>
</dbReference>
<comment type="caution">
    <text evidence="5">The sequence shown here is derived from an EMBL/GenBank/DDBJ whole genome shotgun (WGS) entry which is preliminary data.</text>
</comment>
<evidence type="ECO:0000259" key="4">
    <source>
        <dbReference type="PROSITE" id="PS50893"/>
    </source>
</evidence>
<evidence type="ECO:0000256" key="3">
    <source>
        <dbReference type="ARBA" id="ARBA00022840"/>
    </source>
</evidence>
<evidence type="ECO:0000313" key="6">
    <source>
        <dbReference type="Proteomes" id="UP000053326"/>
    </source>
</evidence>
<name>A0A101FGF2_9THEO</name>
<dbReference type="PANTHER" id="PTHR42781:SF4">
    <property type="entry name" value="SPERMIDINE_PUTRESCINE IMPORT ATP-BINDING PROTEIN POTA"/>
    <property type="match status" value="1"/>
</dbReference>
<dbReference type="InterPro" id="IPR003593">
    <property type="entry name" value="AAA+_ATPase"/>
</dbReference>
<dbReference type="PANTHER" id="PTHR42781">
    <property type="entry name" value="SPERMIDINE/PUTRESCINE IMPORT ATP-BINDING PROTEIN POTA"/>
    <property type="match status" value="1"/>
</dbReference>
<keyword evidence="2" id="KW-0547">Nucleotide-binding</keyword>
<protein>
    <submittedName>
        <fullName evidence="5">Fe(3+)-transporting ATPase</fullName>
    </submittedName>
</protein>
<keyword evidence="1" id="KW-0813">Transport</keyword>
<dbReference type="PROSITE" id="PS50893">
    <property type="entry name" value="ABC_TRANSPORTER_2"/>
    <property type="match status" value="1"/>
</dbReference>
<organism evidence="5 6">
    <name type="scientific">Thermacetogenium phaeum</name>
    <dbReference type="NCBI Taxonomy" id="85874"/>
    <lineage>
        <taxon>Bacteria</taxon>
        <taxon>Bacillati</taxon>
        <taxon>Bacillota</taxon>
        <taxon>Clostridia</taxon>
        <taxon>Thermoanaerobacterales</taxon>
        <taxon>Thermoanaerobacteraceae</taxon>
        <taxon>Thermacetogenium</taxon>
    </lineage>
</organism>
<keyword evidence="3" id="KW-0067">ATP-binding</keyword>
<reference evidence="6" key="1">
    <citation type="journal article" date="2015" name="MBio">
        <title>Genome-Resolved Metagenomic Analysis Reveals Roles for Candidate Phyla and Other Microbial Community Members in Biogeochemical Transformations in Oil Reservoirs.</title>
        <authorList>
            <person name="Hu P."/>
            <person name="Tom L."/>
            <person name="Singh A."/>
            <person name="Thomas B.C."/>
            <person name="Baker B.J."/>
            <person name="Piceno Y.M."/>
            <person name="Andersen G.L."/>
            <person name="Banfield J.F."/>
        </authorList>
    </citation>
    <scope>NUCLEOTIDE SEQUENCE [LARGE SCALE GENOMIC DNA]</scope>
</reference>
<dbReference type="GO" id="GO:0005524">
    <property type="term" value="F:ATP binding"/>
    <property type="evidence" value="ECO:0007669"/>
    <property type="project" value="UniProtKB-KW"/>
</dbReference>
<evidence type="ECO:0000256" key="1">
    <source>
        <dbReference type="ARBA" id="ARBA00022448"/>
    </source>
</evidence>
<feature type="domain" description="ABC transporter" evidence="4">
    <location>
        <begin position="2"/>
        <end position="221"/>
    </location>
</feature>
<dbReference type="Pfam" id="PF00005">
    <property type="entry name" value="ABC_tran"/>
    <property type="match status" value="1"/>
</dbReference>
<dbReference type="InterPro" id="IPR027417">
    <property type="entry name" value="P-loop_NTPase"/>
</dbReference>
<evidence type="ECO:0000256" key="2">
    <source>
        <dbReference type="ARBA" id="ARBA00022741"/>
    </source>
</evidence>
<accession>A0A101FGF2</accession>
<proteinExistence type="predicted"/>
<dbReference type="Proteomes" id="UP000053326">
    <property type="component" value="Unassembled WGS sequence"/>
</dbReference>